<dbReference type="Proteomes" id="UP000272942">
    <property type="component" value="Unassembled WGS sequence"/>
</dbReference>
<dbReference type="EMBL" id="UZAN01057441">
    <property type="protein sequence ID" value="VDP91657.1"/>
    <property type="molecule type" value="Genomic_DNA"/>
</dbReference>
<organism evidence="4">
    <name type="scientific">Echinostoma caproni</name>
    <dbReference type="NCBI Taxonomy" id="27848"/>
    <lineage>
        <taxon>Eukaryota</taxon>
        <taxon>Metazoa</taxon>
        <taxon>Spiralia</taxon>
        <taxon>Lophotrochozoa</taxon>
        <taxon>Platyhelminthes</taxon>
        <taxon>Trematoda</taxon>
        <taxon>Digenea</taxon>
        <taxon>Plagiorchiida</taxon>
        <taxon>Echinostomata</taxon>
        <taxon>Echinostomatoidea</taxon>
        <taxon>Echinostomatidae</taxon>
        <taxon>Echinostoma</taxon>
    </lineage>
</organism>
<dbReference type="GO" id="GO:0045503">
    <property type="term" value="F:dynein light chain binding"/>
    <property type="evidence" value="ECO:0007669"/>
    <property type="project" value="InterPro"/>
</dbReference>
<evidence type="ECO:0000256" key="1">
    <source>
        <dbReference type="SAM" id="MobiDB-lite"/>
    </source>
</evidence>
<feature type="compositionally biased region" description="Basic and acidic residues" evidence="1">
    <location>
        <begin position="149"/>
        <end position="168"/>
    </location>
</feature>
<feature type="compositionally biased region" description="Basic and acidic residues" evidence="1">
    <location>
        <begin position="258"/>
        <end position="273"/>
    </location>
</feature>
<feature type="compositionally biased region" description="Polar residues" evidence="1">
    <location>
        <begin position="314"/>
        <end position="328"/>
    </location>
</feature>
<dbReference type="PANTHER" id="PTHR16022">
    <property type="entry name" value="WD REPEAT DOMAIN 60"/>
    <property type="match status" value="1"/>
</dbReference>
<keyword evidence="3" id="KW-1185">Reference proteome</keyword>
<dbReference type="InterPro" id="IPR042505">
    <property type="entry name" value="DYNC2I1"/>
</dbReference>
<dbReference type="WBParaSite" id="ECPE_0001442501-mRNA-1">
    <property type="protein sequence ID" value="ECPE_0001442501-mRNA-1"/>
    <property type="gene ID" value="ECPE_0001442501"/>
</dbReference>
<proteinExistence type="predicted"/>
<dbReference type="GO" id="GO:0045504">
    <property type="term" value="F:dynein heavy chain binding"/>
    <property type="evidence" value="ECO:0007669"/>
    <property type="project" value="InterPro"/>
</dbReference>
<dbReference type="GO" id="GO:0042073">
    <property type="term" value="P:intraciliary transport"/>
    <property type="evidence" value="ECO:0007669"/>
    <property type="project" value="InterPro"/>
</dbReference>
<dbReference type="AlphaFoldDB" id="A0A183B5A0"/>
<evidence type="ECO:0000313" key="2">
    <source>
        <dbReference type="EMBL" id="VDP91657.1"/>
    </source>
</evidence>
<accession>A0A183B5A0</accession>
<reference evidence="2 3" key="2">
    <citation type="submission" date="2018-11" db="EMBL/GenBank/DDBJ databases">
        <authorList>
            <consortium name="Pathogen Informatics"/>
        </authorList>
    </citation>
    <scope>NUCLEOTIDE SEQUENCE [LARGE SCALE GENOMIC DNA]</scope>
    <source>
        <strain evidence="2 3">Egypt</strain>
    </source>
</reference>
<feature type="compositionally biased region" description="Basic and acidic residues" evidence="1">
    <location>
        <begin position="1"/>
        <end position="11"/>
    </location>
</feature>
<dbReference type="OrthoDB" id="2162425at2759"/>
<sequence length="449" mass="51471">MPTEHRNDHGTTRKPVSRSHRKTDRTMNHNRSKEPVGENHHTYKSGHSSVPKTKKYPGLSSHEAGDSWENPSYYGHELAQTSKSDIAESAKSGSNPEKHGEEVSREITSKRRHHKIDSGKKKTFSSRISGEHKKEITHIKVKIPGDSGMMERRESTERMIKRPTDNRNDSNLCSHNLRPNDEEEVTSTAKASAETENAKKCIERMDKTLAANEGENKLRCVSDDLAKENDIKSRSKECFKVSLTHEVEGENSCSLNSNDERKEAYRVSERQDSDYEEYTSDFDEVAPSSSSSRYSDNDMSSKEKYSVCFSNAVESQQPTGRDNSNSPQLIDFNRSLNDSRHRIQQRLKQRASDLRRLIELELDSCISVFDLRPLDEYSNYMLRFGKANRNQVQSQTQDDAIDRDVQTDPIEYCSSGGIWTQWPPLDSGECWGKYDNSSEWDNKRNRFII</sequence>
<feature type="compositionally biased region" description="Acidic residues" evidence="1">
    <location>
        <begin position="274"/>
        <end position="284"/>
    </location>
</feature>
<feature type="compositionally biased region" description="Basic and acidic residues" evidence="1">
    <location>
        <begin position="24"/>
        <end position="41"/>
    </location>
</feature>
<feature type="compositionally biased region" description="Basic and acidic residues" evidence="1">
    <location>
        <begin position="96"/>
        <end position="109"/>
    </location>
</feature>
<evidence type="ECO:0000313" key="3">
    <source>
        <dbReference type="Proteomes" id="UP000272942"/>
    </source>
</evidence>
<evidence type="ECO:0000313" key="4">
    <source>
        <dbReference type="WBParaSite" id="ECPE_0001442501-mRNA-1"/>
    </source>
</evidence>
<gene>
    <name evidence="2" type="ORF">ECPE_LOCUS14385</name>
</gene>
<dbReference type="GO" id="GO:0005929">
    <property type="term" value="C:cilium"/>
    <property type="evidence" value="ECO:0007669"/>
    <property type="project" value="GOC"/>
</dbReference>
<protein>
    <submittedName>
        <fullName evidence="4">Dentin sialophosphoprotein-like</fullName>
    </submittedName>
</protein>
<feature type="region of interest" description="Disordered" evidence="1">
    <location>
        <begin position="1"/>
        <end position="196"/>
    </location>
</feature>
<dbReference type="GO" id="GO:0005868">
    <property type="term" value="C:cytoplasmic dynein complex"/>
    <property type="evidence" value="ECO:0007669"/>
    <property type="project" value="InterPro"/>
</dbReference>
<name>A0A183B5A0_9TREM</name>
<feature type="region of interest" description="Disordered" evidence="1">
    <location>
        <begin position="314"/>
        <end position="334"/>
    </location>
</feature>
<dbReference type="PANTHER" id="PTHR16022:SF0">
    <property type="entry name" value="CYTOPLASMIC DYNEIN 2 INTERMEDIATE CHAIN 1"/>
    <property type="match status" value="1"/>
</dbReference>
<reference evidence="4" key="1">
    <citation type="submission" date="2016-06" db="UniProtKB">
        <authorList>
            <consortium name="WormBaseParasite"/>
        </authorList>
    </citation>
    <scope>IDENTIFICATION</scope>
</reference>
<feature type="compositionally biased region" description="Basic and acidic residues" evidence="1">
    <location>
        <begin position="129"/>
        <end position="138"/>
    </location>
</feature>
<feature type="region of interest" description="Disordered" evidence="1">
    <location>
        <begin position="249"/>
        <end position="299"/>
    </location>
</feature>